<dbReference type="Gene3D" id="1.25.40.10">
    <property type="entry name" value="Tetratricopeptide repeat domain"/>
    <property type="match status" value="1"/>
</dbReference>
<dbReference type="InterPro" id="IPR036388">
    <property type="entry name" value="WH-like_DNA-bd_sf"/>
</dbReference>
<evidence type="ECO:0000313" key="2">
    <source>
        <dbReference type="EMBL" id="GAA4535017.1"/>
    </source>
</evidence>
<dbReference type="InterPro" id="IPR011990">
    <property type="entry name" value="TPR-like_helical_dom_sf"/>
</dbReference>
<accession>A0ABP8RCQ1</accession>
<evidence type="ECO:0000256" key="1">
    <source>
        <dbReference type="SAM" id="MobiDB-lite"/>
    </source>
</evidence>
<feature type="compositionally biased region" description="Acidic residues" evidence="1">
    <location>
        <begin position="298"/>
        <end position="307"/>
    </location>
</feature>
<dbReference type="InterPro" id="IPR051677">
    <property type="entry name" value="AfsR-DnrI-RedD_regulator"/>
</dbReference>
<evidence type="ECO:0008006" key="4">
    <source>
        <dbReference type="Google" id="ProtNLM"/>
    </source>
</evidence>
<dbReference type="InterPro" id="IPR016032">
    <property type="entry name" value="Sig_transdc_resp-reg_C-effctor"/>
</dbReference>
<feature type="region of interest" description="Disordered" evidence="1">
    <location>
        <begin position="298"/>
        <end position="343"/>
    </location>
</feature>
<comment type="caution">
    <text evidence="2">The sequence shown here is derived from an EMBL/GenBank/DDBJ whole genome shotgun (WGS) entry which is preliminary data.</text>
</comment>
<dbReference type="SUPFAM" id="SSF46894">
    <property type="entry name" value="C-terminal effector domain of the bipartite response regulators"/>
    <property type="match status" value="1"/>
</dbReference>
<organism evidence="2 3">
    <name type="scientific">Pseudonocardia xishanensis</name>
    <dbReference type="NCBI Taxonomy" id="630995"/>
    <lineage>
        <taxon>Bacteria</taxon>
        <taxon>Bacillati</taxon>
        <taxon>Actinomycetota</taxon>
        <taxon>Actinomycetes</taxon>
        <taxon>Pseudonocardiales</taxon>
        <taxon>Pseudonocardiaceae</taxon>
        <taxon>Pseudonocardia</taxon>
    </lineage>
</organism>
<dbReference type="Gene3D" id="1.10.10.10">
    <property type="entry name" value="Winged helix-like DNA-binding domain superfamily/Winged helix DNA-binding domain"/>
    <property type="match status" value="1"/>
</dbReference>
<name>A0ABP8RCQ1_9PSEU</name>
<reference evidence="3" key="1">
    <citation type="journal article" date="2019" name="Int. J. Syst. Evol. Microbiol.">
        <title>The Global Catalogue of Microorganisms (GCM) 10K type strain sequencing project: providing services to taxonomists for standard genome sequencing and annotation.</title>
        <authorList>
            <consortium name="The Broad Institute Genomics Platform"/>
            <consortium name="The Broad Institute Genome Sequencing Center for Infectious Disease"/>
            <person name="Wu L."/>
            <person name="Ma J."/>
        </authorList>
    </citation>
    <scope>NUCLEOTIDE SEQUENCE [LARGE SCALE GENOMIC DNA]</scope>
    <source>
        <strain evidence="3">JCM 17906</strain>
    </source>
</reference>
<evidence type="ECO:0000313" key="3">
    <source>
        <dbReference type="Proteomes" id="UP001501598"/>
    </source>
</evidence>
<dbReference type="Proteomes" id="UP001501598">
    <property type="component" value="Unassembled WGS sequence"/>
</dbReference>
<gene>
    <name evidence="2" type="ORF">GCM10023175_00020</name>
</gene>
<dbReference type="EMBL" id="BAABGT010000001">
    <property type="protein sequence ID" value="GAA4535017.1"/>
    <property type="molecule type" value="Genomic_DNA"/>
</dbReference>
<feature type="compositionally biased region" description="Acidic residues" evidence="1">
    <location>
        <begin position="331"/>
        <end position="343"/>
    </location>
</feature>
<dbReference type="PANTHER" id="PTHR35807">
    <property type="entry name" value="TRANSCRIPTIONAL REGULATOR REDD-RELATED"/>
    <property type="match status" value="1"/>
</dbReference>
<feature type="compositionally biased region" description="Basic and acidic residues" evidence="1">
    <location>
        <begin position="319"/>
        <end position="330"/>
    </location>
</feature>
<sequence>MNLLHSALRLASAESPPPNLNGVVSTPDGIVLLGLRGKPLPAAFDMTQDGDWILPSSATTAPTARNSYPAVASIGRLEDGSTVFTDLEADSVLHLVGNRYRAAELLRNIALELGTSVWAEDLELIVVGLDPDLTPLGHHKVETFDDLRPALQRFTDGLDLSVSELDTGQDGAPARRAAGDPSDALVVTVLVVHGVDLYDERLLKDVCERLLARGRTSAVVLTSSTATSLPGPRLSVDEDGILADVEWAGGHVRAEQMPQDLAVSLLDVLATAQAPDEPVPPAAEEHPWAQQMTIDGAWDPELDEPEPAAEPLPSPARTTEQERRLVRVENDDPDLDDDLAEWGDTETPARPLIAVLGEPQVRAPGGPPPIRAAWQIEVVVYLAFHERGVSREKLTTDLWPDNKATSASNVRRTVAELRPWIGKHPTRPDIEFIPSLSTSGDGRYRITGHLLDWELFRRLRKRAQARAAAGHIADARADYLNALRLVRGPILSPLRNRGYAWLNNPDQHHDTLIPGFVIDTAHELVDLSLAEDDIEKARWAAEVGRLVDPDSTHDSPFLDLMRISHAEGDTGAMRQYAELLLAERDFEVGEDLPPESFEVFNRLFPNGLGRAVDDR</sequence>
<keyword evidence="3" id="KW-1185">Reference proteome</keyword>
<protein>
    <recommendedName>
        <fullName evidence="4">Bacterial transcriptional activator domain-containing protein</fullName>
    </recommendedName>
</protein>
<proteinExistence type="predicted"/>